<dbReference type="InterPro" id="IPR051804">
    <property type="entry name" value="Carb_Metab_Reg_Kinase/Isom"/>
</dbReference>
<comment type="catalytic activity">
    <reaction evidence="6">
        <text>D-fructose + ATP = D-fructose 6-phosphate + ADP + H(+)</text>
        <dbReference type="Rhea" id="RHEA:16125"/>
        <dbReference type="ChEBI" id="CHEBI:15378"/>
        <dbReference type="ChEBI" id="CHEBI:30616"/>
        <dbReference type="ChEBI" id="CHEBI:37721"/>
        <dbReference type="ChEBI" id="CHEBI:61527"/>
        <dbReference type="ChEBI" id="CHEBI:456216"/>
        <dbReference type="EC" id="2.7.1.4"/>
    </reaction>
</comment>
<keyword evidence="7" id="KW-0472">Membrane</keyword>
<name>A0A3M0CPF3_9PROT</name>
<evidence type="ECO:0000256" key="3">
    <source>
        <dbReference type="ARBA" id="ARBA00022833"/>
    </source>
</evidence>
<evidence type="ECO:0000256" key="4">
    <source>
        <dbReference type="ARBA" id="ARBA00022842"/>
    </source>
</evidence>
<dbReference type="AlphaFoldDB" id="A0A3M0CPF3"/>
<dbReference type="EMBL" id="REFR01000010">
    <property type="protein sequence ID" value="RMB08759.1"/>
    <property type="molecule type" value="Genomic_DNA"/>
</dbReference>
<evidence type="ECO:0000256" key="7">
    <source>
        <dbReference type="SAM" id="Phobius"/>
    </source>
</evidence>
<evidence type="ECO:0000313" key="8">
    <source>
        <dbReference type="EMBL" id="RMB08759.1"/>
    </source>
</evidence>
<keyword evidence="7" id="KW-0812">Transmembrane</keyword>
<evidence type="ECO:0000256" key="2">
    <source>
        <dbReference type="ARBA" id="ARBA00022723"/>
    </source>
</evidence>
<dbReference type="InterPro" id="IPR043129">
    <property type="entry name" value="ATPase_NBD"/>
</dbReference>
<dbReference type="GO" id="GO:0046872">
    <property type="term" value="F:metal ion binding"/>
    <property type="evidence" value="ECO:0007669"/>
    <property type="project" value="UniProtKB-KW"/>
</dbReference>
<evidence type="ECO:0000256" key="5">
    <source>
        <dbReference type="ARBA" id="ARBA00038887"/>
    </source>
</evidence>
<reference evidence="8 9" key="1">
    <citation type="submission" date="2018-10" db="EMBL/GenBank/DDBJ databases">
        <title>Genomic Encyclopedia of Archaeal and Bacterial Type Strains, Phase II (KMG-II): from individual species to whole genera.</title>
        <authorList>
            <person name="Goeker M."/>
        </authorList>
    </citation>
    <scope>NUCLEOTIDE SEQUENCE [LARGE SCALE GENOMIC DNA]</scope>
    <source>
        <strain evidence="8 9">DSM 25217</strain>
    </source>
</reference>
<evidence type="ECO:0000313" key="9">
    <source>
        <dbReference type="Proteomes" id="UP000271227"/>
    </source>
</evidence>
<keyword evidence="9" id="KW-1185">Reference proteome</keyword>
<keyword evidence="2" id="KW-0479">Metal-binding</keyword>
<comment type="cofactor">
    <cofactor evidence="1">
        <name>Mg(2+)</name>
        <dbReference type="ChEBI" id="CHEBI:18420"/>
    </cofactor>
</comment>
<dbReference type="Pfam" id="PF00480">
    <property type="entry name" value="ROK"/>
    <property type="match status" value="1"/>
</dbReference>
<dbReference type="PANTHER" id="PTHR42742">
    <property type="entry name" value="TRANSCRIPTIONAL REPRESSOR MPRA"/>
    <property type="match status" value="1"/>
</dbReference>
<keyword evidence="4" id="KW-0460">Magnesium</keyword>
<sequence>MTETDGMEKQGAGPLIAGVEAGGTKIVVGLARMDRAGEVPVPLERAVVPTGTPGTSLPAAREALTALTARYGGPAAIAAVGIASFGPVILDRTRADFGRIGRTPKPHWQGTDIYGAFSMLAPEATALDTDVAGAALAEHFWGASSAMTGSGMTGSGITGSGNEGRGGLTAYVTVGTGIGAGVAGDAGPLKGAGHYEMGHIPVTRDRRDGRRDPYPGLCPFHRDCLEGMACGPAILDRWGMPLSDLPAGHDGADLIAHYLGQLAVTLVYVHAPDRLVFGGGVMKTPGLIARVRGETAARLGGYPAGGPLIGPDANWAGPDANWAGPGADWTGPGANNLAGYIVAPALGDDAGLIGAFALGAFALGAFALGAA</sequence>
<dbReference type="InterPro" id="IPR000600">
    <property type="entry name" value="ROK"/>
</dbReference>
<organism evidence="8 9">
    <name type="scientific">Eilatimonas milleporae</name>
    <dbReference type="NCBI Taxonomy" id="911205"/>
    <lineage>
        <taxon>Bacteria</taxon>
        <taxon>Pseudomonadati</taxon>
        <taxon>Pseudomonadota</taxon>
        <taxon>Alphaproteobacteria</taxon>
        <taxon>Kordiimonadales</taxon>
        <taxon>Kordiimonadaceae</taxon>
        <taxon>Eilatimonas</taxon>
    </lineage>
</organism>
<keyword evidence="8" id="KW-0418">Kinase</keyword>
<dbReference type="Proteomes" id="UP000271227">
    <property type="component" value="Unassembled WGS sequence"/>
</dbReference>
<protein>
    <recommendedName>
        <fullName evidence="5">fructokinase</fullName>
        <ecNumber evidence="5">2.7.1.4</ecNumber>
    </recommendedName>
</protein>
<dbReference type="RefSeq" id="WP_121938093.1">
    <property type="nucleotide sequence ID" value="NZ_REFR01000010.1"/>
</dbReference>
<gene>
    <name evidence="8" type="ORF">BXY39_1399</name>
</gene>
<keyword evidence="7" id="KW-1133">Transmembrane helix</keyword>
<evidence type="ECO:0000256" key="6">
    <source>
        <dbReference type="ARBA" id="ARBA00048451"/>
    </source>
</evidence>
<dbReference type="Gene3D" id="3.30.420.40">
    <property type="match status" value="2"/>
</dbReference>
<proteinExistence type="predicted"/>
<keyword evidence="3" id="KW-0862">Zinc</keyword>
<dbReference type="SUPFAM" id="SSF53067">
    <property type="entry name" value="Actin-like ATPase domain"/>
    <property type="match status" value="2"/>
</dbReference>
<comment type="caution">
    <text evidence="8">The sequence shown here is derived from an EMBL/GenBank/DDBJ whole genome shotgun (WGS) entry which is preliminary data.</text>
</comment>
<evidence type="ECO:0000256" key="1">
    <source>
        <dbReference type="ARBA" id="ARBA00001946"/>
    </source>
</evidence>
<dbReference type="InParanoid" id="A0A3M0CPF3"/>
<dbReference type="EC" id="2.7.1.4" evidence="5"/>
<dbReference type="CDD" id="cd24067">
    <property type="entry name" value="ASKHA_NBD_ROK_BsFRK-like"/>
    <property type="match status" value="1"/>
</dbReference>
<keyword evidence="8" id="KW-0808">Transferase</keyword>
<dbReference type="PANTHER" id="PTHR42742:SF3">
    <property type="entry name" value="FRUCTOKINASE"/>
    <property type="match status" value="1"/>
</dbReference>
<dbReference type="OrthoDB" id="9783435at2"/>
<dbReference type="GO" id="GO:0008865">
    <property type="term" value="F:fructokinase activity"/>
    <property type="evidence" value="ECO:0007669"/>
    <property type="project" value="UniProtKB-EC"/>
</dbReference>
<accession>A0A3M0CPF3</accession>
<feature type="transmembrane region" description="Helical" evidence="7">
    <location>
        <begin position="350"/>
        <end position="370"/>
    </location>
</feature>